<dbReference type="GO" id="GO:0019867">
    <property type="term" value="C:outer membrane"/>
    <property type="evidence" value="ECO:0007669"/>
    <property type="project" value="InterPro"/>
</dbReference>
<dbReference type="PANTHER" id="PTHR12815">
    <property type="entry name" value="SORTING AND ASSEMBLY MACHINERY SAMM50 PROTEIN FAMILY MEMBER"/>
    <property type="match status" value="1"/>
</dbReference>
<accession>A0A502FCB1</accession>
<name>A0A502FCB1_9SPHN</name>
<organism evidence="5 6">
    <name type="scientific">Sphingomonas glacialis</name>
    <dbReference type="NCBI Taxonomy" id="658225"/>
    <lineage>
        <taxon>Bacteria</taxon>
        <taxon>Pseudomonadati</taxon>
        <taxon>Pseudomonadota</taxon>
        <taxon>Alphaproteobacteria</taxon>
        <taxon>Sphingomonadales</taxon>
        <taxon>Sphingomonadaceae</taxon>
        <taxon>Sphingomonas</taxon>
    </lineage>
</organism>
<keyword evidence="2" id="KW-0812">Transmembrane</keyword>
<dbReference type="EMBL" id="RCZC01000012">
    <property type="protein sequence ID" value="TPG46974.1"/>
    <property type="molecule type" value="Genomic_DNA"/>
</dbReference>
<dbReference type="Proteomes" id="UP000319931">
    <property type="component" value="Unassembled WGS sequence"/>
</dbReference>
<evidence type="ECO:0000256" key="3">
    <source>
        <dbReference type="ARBA" id="ARBA00023136"/>
    </source>
</evidence>
<proteinExistence type="predicted"/>
<comment type="subcellular location">
    <subcellularLocation>
        <location evidence="1">Membrane</location>
    </subcellularLocation>
</comment>
<dbReference type="AlphaFoldDB" id="A0A502FCB1"/>
<protein>
    <submittedName>
        <fullName evidence="5">Outer membrane protein assembly factor</fullName>
    </submittedName>
</protein>
<evidence type="ECO:0000313" key="5">
    <source>
        <dbReference type="EMBL" id="TPG46974.1"/>
    </source>
</evidence>
<dbReference type="PANTHER" id="PTHR12815:SF42">
    <property type="entry name" value="BACTERIAL SURFACE ANTIGEN (D15) DOMAIN-CONTAINING PROTEIN"/>
    <property type="match status" value="1"/>
</dbReference>
<evidence type="ECO:0000256" key="1">
    <source>
        <dbReference type="ARBA" id="ARBA00004370"/>
    </source>
</evidence>
<dbReference type="Pfam" id="PF01103">
    <property type="entry name" value="Omp85"/>
    <property type="match status" value="1"/>
</dbReference>
<feature type="domain" description="Bacterial surface antigen (D15)" evidence="4">
    <location>
        <begin position="371"/>
        <end position="660"/>
    </location>
</feature>
<evidence type="ECO:0000259" key="4">
    <source>
        <dbReference type="Pfam" id="PF01103"/>
    </source>
</evidence>
<keyword evidence="2" id="KW-1134">Transmembrane beta strand</keyword>
<gene>
    <name evidence="5" type="ORF">EAH76_22685</name>
</gene>
<dbReference type="OrthoDB" id="9769707at2"/>
<evidence type="ECO:0000256" key="2">
    <source>
        <dbReference type="ARBA" id="ARBA00022452"/>
    </source>
</evidence>
<dbReference type="Gene3D" id="2.40.160.50">
    <property type="entry name" value="membrane protein fhac: a member of the omp85/tpsb transporter family"/>
    <property type="match status" value="1"/>
</dbReference>
<comment type="caution">
    <text evidence="5">The sequence shown here is derived from an EMBL/GenBank/DDBJ whole genome shotgun (WGS) entry which is preliminary data.</text>
</comment>
<reference evidence="5 6" key="1">
    <citation type="journal article" date="2019" name="Environ. Microbiol.">
        <title>Species interactions and distinct microbial communities in high Arctic permafrost affected cryosols are associated with the CH4 and CO2 gas fluxes.</title>
        <authorList>
            <person name="Altshuler I."/>
            <person name="Hamel J."/>
            <person name="Turney S."/>
            <person name="Magnuson E."/>
            <person name="Levesque R."/>
            <person name="Greer C."/>
            <person name="Whyte L.G."/>
        </authorList>
    </citation>
    <scope>NUCLEOTIDE SEQUENCE [LARGE SCALE GENOMIC DNA]</scope>
    <source>
        <strain evidence="5 6">E6.1</strain>
    </source>
</reference>
<keyword evidence="3" id="KW-0472">Membrane</keyword>
<keyword evidence="6" id="KW-1185">Reference proteome</keyword>
<dbReference type="Gene3D" id="3.10.20.310">
    <property type="entry name" value="membrane protein fhac"/>
    <property type="match status" value="2"/>
</dbReference>
<dbReference type="InterPro" id="IPR000184">
    <property type="entry name" value="Bac_surfAg_D15"/>
</dbReference>
<dbReference type="RefSeq" id="WP_140852557.1">
    <property type="nucleotide sequence ID" value="NZ_RCZC01000012.1"/>
</dbReference>
<evidence type="ECO:0000313" key="6">
    <source>
        <dbReference type="Proteomes" id="UP000319931"/>
    </source>
</evidence>
<dbReference type="InterPro" id="IPR039910">
    <property type="entry name" value="D15-like"/>
</dbReference>
<sequence>MSLSVGRRRAYRTAAGILWCVGSGAVAQTRPAAAPVASPADPVPQTSLPLDPQSPLAPLPGLGVEWPDLSKAPQEPVTANTPTAMTGETRYSYRIDGIDDVASSLLRDRFAQLSTLKANDGQPANAAQLDRRAREDATLLTTLLRGEGYYDARVATRVEPAARPLVVLDAEPGTLYTFGGVKVAGIDAAGDKAPALRKAFGLDPGDAVNVDAVLAAETSLRTTISDRGFPFAIVGDPQIVVDRAAHTATLDLAVVPGGARRFGVITMTSGSKVFDADHVQDIARFVPGQSFDASALADLRRALVQTSLVSSVKITPVEGKEPGTVDIAVGLEPAPKHTIAGELGYGTGEGARAALSWTNRNLFPPEGALTLAGVLGTQEQSASVTFRRNNFNGRDRILTFQTVASNVKRTAYQARTVSLSGSLERQTNIFFQKKWTWSLGAELVASDERDVLIDTGAPRRRTYFIGALPTVLSYDGSNDLLDPTRGFRLSGRFSPEISLEGKAFGYARLQFDASTYKSVAKGTVLAGRIRLGTIAGAPRDAIAPSRRFYAGGGASVRGYGYQDIGPRDPNNDPVGGRSLAEFSLEARVKTFGNFGVVPFFDGGNISTGLLPSLGALRYGAGLGVRYYSNFGPIRIDVGTPVNPAPGDPRVAVYVSLGQAF</sequence>